<gene>
    <name evidence="2" type="ORF">R3P38DRAFT_2794654</name>
</gene>
<organism evidence="2 3">
    <name type="scientific">Favolaschia claudopus</name>
    <dbReference type="NCBI Taxonomy" id="2862362"/>
    <lineage>
        <taxon>Eukaryota</taxon>
        <taxon>Fungi</taxon>
        <taxon>Dikarya</taxon>
        <taxon>Basidiomycota</taxon>
        <taxon>Agaricomycotina</taxon>
        <taxon>Agaricomycetes</taxon>
        <taxon>Agaricomycetidae</taxon>
        <taxon>Agaricales</taxon>
        <taxon>Marasmiineae</taxon>
        <taxon>Mycenaceae</taxon>
        <taxon>Favolaschia</taxon>
    </lineage>
</organism>
<sequence length="247" mass="26640">MTTPKKPPPVAVLKCIMCTQDSDRLHPNLNVGPLGKGKRGKAGTRRSLAQRARRQQELADSIGNLLDLKTHDNLRSRAQKPRWKVEQGEKRLEAFPDYRTHALDEALDHEWEVNIEKVNVLRSGMYDRKVNRERGMCCGVIGAGAEEAGLVVSLPPSLLLPGEEGVAGAGKPGSILGFIGDSENDAGGSTANLVVMQEIACFDSSNAPGVRFVAKAIPGTTEGSVNTSSLPRWVEKLSIPRALDLGE</sequence>
<protein>
    <submittedName>
        <fullName evidence="2">Uncharacterized protein</fullName>
    </submittedName>
</protein>
<name>A0AAW0A8M4_9AGAR</name>
<accession>A0AAW0A8M4</accession>
<evidence type="ECO:0000313" key="2">
    <source>
        <dbReference type="EMBL" id="KAK7005473.1"/>
    </source>
</evidence>
<reference evidence="2 3" key="1">
    <citation type="journal article" date="2024" name="J Genomics">
        <title>Draft genome sequencing and assembly of Favolaschia claudopus CIRM-BRFM 2984 isolated from oak limbs.</title>
        <authorList>
            <person name="Navarro D."/>
            <person name="Drula E."/>
            <person name="Chaduli D."/>
            <person name="Cazenave R."/>
            <person name="Ahrendt S."/>
            <person name="Wang J."/>
            <person name="Lipzen A."/>
            <person name="Daum C."/>
            <person name="Barry K."/>
            <person name="Grigoriev I.V."/>
            <person name="Favel A."/>
            <person name="Rosso M.N."/>
            <person name="Martin F."/>
        </authorList>
    </citation>
    <scope>NUCLEOTIDE SEQUENCE [LARGE SCALE GENOMIC DNA]</scope>
    <source>
        <strain evidence="2 3">CIRM-BRFM 2984</strain>
    </source>
</reference>
<evidence type="ECO:0000313" key="3">
    <source>
        <dbReference type="Proteomes" id="UP001362999"/>
    </source>
</evidence>
<dbReference type="EMBL" id="JAWWNJ010000078">
    <property type="protein sequence ID" value="KAK7005473.1"/>
    <property type="molecule type" value="Genomic_DNA"/>
</dbReference>
<keyword evidence="3" id="KW-1185">Reference proteome</keyword>
<dbReference type="AlphaFoldDB" id="A0AAW0A8M4"/>
<evidence type="ECO:0000256" key="1">
    <source>
        <dbReference type="SAM" id="MobiDB-lite"/>
    </source>
</evidence>
<dbReference type="Proteomes" id="UP001362999">
    <property type="component" value="Unassembled WGS sequence"/>
</dbReference>
<feature type="region of interest" description="Disordered" evidence="1">
    <location>
        <begin position="27"/>
        <end position="48"/>
    </location>
</feature>
<comment type="caution">
    <text evidence="2">The sequence shown here is derived from an EMBL/GenBank/DDBJ whole genome shotgun (WGS) entry which is preliminary data.</text>
</comment>
<proteinExistence type="predicted"/>